<dbReference type="GO" id="GO:0016020">
    <property type="term" value="C:membrane"/>
    <property type="evidence" value="ECO:0007669"/>
    <property type="project" value="UniProtKB-SubCell"/>
</dbReference>
<feature type="transmembrane region" description="Helical" evidence="6">
    <location>
        <begin position="259"/>
        <end position="284"/>
    </location>
</feature>
<sequence>MTQRPPRASHPGAWPWSPQRGCHRVCVCVCVVCRRQRRGYAGGSLQDSASTCFYGQPRWVLLCQHLPCWSRHTRRSHGHLPRTPDACNVLPLVLTLLFSAGVSGPAAETEGVNRLVIIDWKDPQRSFLFKDAWHHITMYGFFVFSGVVDIMSQWRRERQWVKLERAAEALAFYVLALLMANHLENKSTLEIRVHVLFMVPVLLVALVLSIEVWVPEQPQLWVLKTWMGLVLSSWLLQLSVLLYMPPSGQPWRADNPTDIAFLGIFFCWHLALGIAILATTYGLCSLWHHRFSSWTEATGAGYKLCPTDSRGEELEKLKAEAVLQDGGI</sequence>
<name>G1U1V1_RABIT</name>
<feature type="transmembrane region" description="Helical" evidence="6">
    <location>
        <begin position="195"/>
        <end position="214"/>
    </location>
</feature>
<evidence type="ECO:0000256" key="4">
    <source>
        <dbReference type="ARBA" id="ARBA00022989"/>
    </source>
</evidence>
<dbReference type="AlphaFoldDB" id="G1U1V1"/>
<keyword evidence="3 6" id="KW-0812">Transmembrane</keyword>
<evidence type="ECO:0000256" key="5">
    <source>
        <dbReference type="ARBA" id="ARBA00023136"/>
    </source>
</evidence>
<comment type="similarity">
    <text evidence="2">Belongs to the TMEM45 family.</text>
</comment>
<dbReference type="GeneTree" id="ENSGT00940000164132"/>
<dbReference type="Ensembl" id="ENSOCUT00000024075.2">
    <property type="protein sequence ID" value="ENSOCUP00000023340.2"/>
    <property type="gene ID" value="ENSOCUG00000025191.2"/>
</dbReference>
<feature type="transmembrane region" description="Helical" evidence="6">
    <location>
        <begin position="226"/>
        <end position="244"/>
    </location>
</feature>
<dbReference type="PaxDb" id="9986-ENSOCUP00000023340"/>
<reference evidence="7 8" key="1">
    <citation type="journal article" date="2011" name="Nature">
        <title>A high-resolution map of human evolutionary constraint using 29 mammals.</title>
        <authorList>
            <person name="Lindblad-Toh K."/>
            <person name="Garber M."/>
            <person name="Zuk O."/>
            <person name="Lin M.F."/>
            <person name="Parker B.J."/>
            <person name="Washietl S."/>
            <person name="Kheradpour P."/>
            <person name="Ernst J."/>
            <person name="Jordan G."/>
            <person name="Mauceli E."/>
            <person name="Ward L.D."/>
            <person name="Lowe C.B."/>
            <person name="Holloway A.K."/>
            <person name="Clamp M."/>
            <person name="Gnerre S."/>
            <person name="Alfoldi J."/>
            <person name="Beal K."/>
            <person name="Chang J."/>
            <person name="Clawson H."/>
            <person name="Cuff J."/>
            <person name="Di Palma F."/>
            <person name="Fitzgerald S."/>
            <person name="Flicek P."/>
            <person name="Guttman M."/>
            <person name="Hubisz M.J."/>
            <person name="Jaffe D.B."/>
            <person name="Jungreis I."/>
            <person name="Kent W.J."/>
            <person name="Kostka D."/>
            <person name="Lara M."/>
            <person name="Martins A.L."/>
            <person name="Massingham T."/>
            <person name="Moltke I."/>
            <person name="Raney B.J."/>
            <person name="Rasmussen M.D."/>
            <person name="Robinson J."/>
            <person name="Stark A."/>
            <person name="Vilella A.J."/>
            <person name="Wen J."/>
            <person name="Xie X."/>
            <person name="Zody M.C."/>
            <person name="Baldwin J."/>
            <person name="Bloom T."/>
            <person name="Chin C.W."/>
            <person name="Heiman D."/>
            <person name="Nicol R."/>
            <person name="Nusbaum C."/>
            <person name="Young S."/>
            <person name="Wilkinson J."/>
            <person name="Worley K.C."/>
            <person name="Kovar C.L."/>
            <person name="Muzny D.M."/>
            <person name="Gibbs R.A."/>
            <person name="Cree A."/>
            <person name="Dihn H.H."/>
            <person name="Fowler G."/>
            <person name="Jhangiani S."/>
            <person name="Joshi V."/>
            <person name="Lee S."/>
            <person name="Lewis L.R."/>
            <person name="Nazareth L.V."/>
            <person name="Okwuonu G."/>
            <person name="Santibanez J."/>
            <person name="Warren W.C."/>
            <person name="Mardis E.R."/>
            <person name="Weinstock G.M."/>
            <person name="Wilson R.K."/>
            <person name="Delehaunty K."/>
            <person name="Dooling D."/>
            <person name="Fronik C."/>
            <person name="Fulton L."/>
            <person name="Fulton B."/>
            <person name="Graves T."/>
            <person name="Minx P."/>
            <person name="Sodergren E."/>
            <person name="Birney E."/>
            <person name="Margulies E.H."/>
            <person name="Herrero J."/>
            <person name="Green E.D."/>
            <person name="Haussler D."/>
            <person name="Siepel A."/>
            <person name="Goldman N."/>
            <person name="Pollard K.S."/>
            <person name="Pedersen J.S."/>
            <person name="Lander E.S."/>
            <person name="Kellis M."/>
        </authorList>
    </citation>
    <scope>NUCLEOTIDE SEQUENCE [LARGE SCALE GENOMIC DNA]</scope>
    <source>
        <strain evidence="7 8">Thorbecke inbred</strain>
    </source>
</reference>
<dbReference type="InParanoid" id="G1U1V1"/>
<accession>G1U1V1</accession>
<evidence type="ECO:0000256" key="3">
    <source>
        <dbReference type="ARBA" id="ARBA00022692"/>
    </source>
</evidence>
<keyword evidence="5 6" id="KW-0472">Membrane</keyword>
<organism evidence="7 8">
    <name type="scientific">Oryctolagus cuniculus</name>
    <name type="common">Rabbit</name>
    <dbReference type="NCBI Taxonomy" id="9986"/>
    <lineage>
        <taxon>Eukaryota</taxon>
        <taxon>Metazoa</taxon>
        <taxon>Chordata</taxon>
        <taxon>Craniata</taxon>
        <taxon>Vertebrata</taxon>
        <taxon>Euteleostomi</taxon>
        <taxon>Mammalia</taxon>
        <taxon>Eutheria</taxon>
        <taxon>Euarchontoglires</taxon>
        <taxon>Glires</taxon>
        <taxon>Lagomorpha</taxon>
        <taxon>Leporidae</taxon>
        <taxon>Oryctolagus</taxon>
    </lineage>
</organism>
<dbReference type="PANTHER" id="PTHR46441:SF3">
    <property type="entry name" value="TRANSMEMBRANE EPIDIDYMAL FAMILY MEMBER 3"/>
    <property type="match status" value="1"/>
</dbReference>
<dbReference type="Proteomes" id="UP000001811">
    <property type="component" value="Chromosome 14"/>
</dbReference>
<feature type="transmembrane region" description="Helical" evidence="6">
    <location>
        <begin position="132"/>
        <end position="154"/>
    </location>
</feature>
<feature type="transmembrane region" description="Helical" evidence="6">
    <location>
        <begin position="166"/>
        <end position="183"/>
    </location>
</feature>
<dbReference type="Bgee" id="ENSOCUG00000025191">
    <property type="expression patterns" value="Expressed in skin of back and 2 other cell types or tissues"/>
</dbReference>
<dbReference type="InterPro" id="IPR006904">
    <property type="entry name" value="DUF716"/>
</dbReference>
<evidence type="ECO:0000313" key="8">
    <source>
        <dbReference type="Proteomes" id="UP000001811"/>
    </source>
</evidence>
<dbReference type="EMBL" id="AAGW02014050">
    <property type="status" value="NOT_ANNOTATED_CDS"/>
    <property type="molecule type" value="Genomic_DNA"/>
</dbReference>
<protein>
    <recommendedName>
        <fullName evidence="9">Transmembrane epididymal protein 1</fullName>
    </recommendedName>
</protein>
<dbReference type="PANTHER" id="PTHR46441">
    <property type="entry name" value="TRANSMEMBRANE EPIDIDYMAL FAMILY MEMBER 3"/>
    <property type="match status" value="1"/>
</dbReference>
<reference evidence="7" key="2">
    <citation type="submission" date="2025-08" db="UniProtKB">
        <authorList>
            <consortium name="Ensembl"/>
        </authorList>
    </citation>
    <scope>IDENTIFICATION</scope>
    <source>
        <strain evidence="7">Thorbecke</strain>
    </source>
</reference>
<dbReference type="Pfam" id="PF04819">
    <property type="entry name" value="DUF716"/>
    <property type="match status" value="1"/>
</dbReference>
<evidence type="ECO:0000256" key="2">
    <source>
        <dbReference type="ARBA" id="ARBA00006948"/>
    </source>
</evidence>
<dbReference type="HOGENOM" id="CLU_059568_1_0_1"/>
<dbReference type="eggNOG" id="ENOG502RZC7">
    <property type="taxonomic scope" value="Eukaryota"/>
</dbReference>
<evidence type="ECO:0000256" key="6">
    <source>
        <dbReference type="SAM" id="Phobius"/>
    </source>
</evidence>
<reference evidence="7" key="3">
    <citation type="submission" date="2025-09" db="UniProtKB">
        <authorList>
            <consortium name="Ensembl"/>
        </authorList>
    </citation>
    <scope>IDENTIFICATION</scope>
    <source>
        <strain evidence="7">Thorbecke</strain>
    </source>
</reference>
<comment type="subcellular location">
    <subcellularLocation>
        <location evidence="1">Membrane</location>
        <topology evidence="1">Multi-pass membrane protein</topology>
    </subcellularLocation>
</comment>
<proteinExistence type="inferred from homology"/>
<evidence type="ECO:0000313" key="7">
    <source>
        <dbReference type="Ensembl" id="ENSOCUP00000023340.2"/>
    </source>
</evidence>
<evidence type="ECO:0008006" key="9">
    <source>
        <dbReference type="Google" id="ProtNLM"/>
    </source>
</evidence>
<keyword evidence="4 6" id="KW-1133">Transmembrane helix</keyword>
<keyword evidence="8" id="KW-1185">Reference proteome</keyword>
<evidence type="ECO:0000256" key="1">
    <source>
        <dbReference type="ARBA" id="ARBA00004141"/>
    </source>
</evidence>